<keyword evidence="2" id="KW-0805">Transcription regulation</keyword>
<dbReference type="InterPro" id="IPR036390">
    <property type="entry name" value="WH_DNA-bd_sf"/>
</dbReference>
<keyword evidence="4" id="KW-0804">Transcription</keyword>
<dbReference type="InterPro" id="IPR000847">
    <property type="entry name" value="LysR_HTH_N"/>
</dbReference>
<dbReference type="SUPFAM" id="SSF53850">
    <property type="entry name" value="Periplasmic binding protein-like II"/>
    <property type="match status" value="1"/>
</dbReference>
<accession>A0ABS5Q0G6</accession>
<dbReference type="RefSeq" id="WP_213639550.1">
    <property type="nucleotide sequence ID" value="NZ_JADPMV010000001.1"/>
</dbReference>
<dbReference type="PANTHER" id="PTHR30419:SF30">
    <property type="entry name" value="LYSR FAMILY TRANSCRIPTIONAL REGULATOR"/>
    <property type="match status" value="1"/>
</dbReference>
<reference evidence="6 7" key="1">
    <citation type="journal article" date="2021" name="Syst. Appl. Microbiol.">
        <title>Pseudomonas lalucatii sp. nov. isolated from Vallgornera, a karstic cave in Mallorca, Western Mediterranean.</title>
        <authorList>
            <person name="Busquets A."/>
            <person name="Mulet M."/>
            <person name="Gomila M."/>
            <person name="Garcia-Valdes E."/>
        </authorList>
    </citation>
    <scope>NUCLEOTIDE SEQUENCE [LARGE SCALE GENOMIC DNA]</scope>
    <source>
        <strain evidence="6 7">R1b54</strain>
    </source>
</reference>
<evidence type="ECO:0000256" key="2">
    <source>
        <dbReference type="ARBA" id="ARBA00023015"/>
    </source>
</evidence>
<keyword evidence="7" id="KW-1185">Reference proteome</keyword>
<dbReference type="Pfam" id="PF03466">
    <property type="entry name" value="LysR_substrate"/>
    <property type="match status" value="1"/>
</dbReference>
<evidence type="ECO:0000313" key="6">
    <source>
        <dbReference type="EMBL" id="MBS7662247.1"/>
    </source>
</evidence>
<dbReference type="EMBL" id="JADPMV010000001">
    <property type="protein sequence ID" value="MBS7662247.1"/>
    <property type="molecule type" value="Genomic_DNA"/>
</dbReference>
<evidence type="ECO:0000256" key="4">
    <source>
        <dbReference type="ARBA" id="ARBA00023163"/>
    </source>
</evidence>
<protein>
    <submittedName>
        <fullName evidence="6">LysR family transcriptional regulator</fullName>
    </submittedName>
</protein>
<dbReference type="Gene3D" id="3.40.190.290">
    <property type="match status" value="1"/>
</dbReference>
<dbReference type="CDD" id="cd05466">
    <property type="entry name" value="PBP2_LTTR_substrate"/>
    <property type="match status" value="1"/>
</dbReference>
<evidence type="ECO:0000313" key="7">
    <source>
        <dbReference type="Proteomes" id="UP001196601"/>
    </source>
</evidence>
<dbReference type="Gene3D" id="1.10.10.10">
    <property type="entry name" value="Winged helix-like DNA-binding domain superfamily/Winged helix DNA-binding domain"/>
    <property type="match status" value="1"/>
</dbReference>
<evidence type="ECO:0000259" key="5">
    <source>
        <dbReference type="PROSITE" id="PS50931"/>
    </source>
</evidence>
<feature type="domain" description="HTH lysR-type" evidence="5">
    <location>
        <begin position="3"/>
        <end position="61"/>
    </location>
</feature>
<evidence type="ECO:0000256" key="3">
    <source>
        <dbReference type="ARBA" id="ARBA00023125"/>
    </source>
</evidence>
<proteinExistence type="inferred from homology"/>
<keyword evidence="3" id="KW-0238">DNA-binding</keyword>
<dbReference type="PROSITE" id="PS50931">
    <property type="entry name" value="HTH_LYSR"/>
    <property type="match status" value="1"/>
</dbReference>
<dbReference type="PANTHER" id="PTHR30419">
    <property type="entry name" value="HTH-TYPE TRANSCRIPTIONAL REGULATOR YBHD"/>
    <property type="match status" value="1"/>
</dbReference>
<gene>
    <name evidence="6" type="ORF">I0D00_09890</name>
</gene>
<dbReference type="PRINTS" id="PR00039">
    <property type="entry name" value="HTHLYSR"/>
</dbReference>
<comment type="similarity">
    <text evidence="1">Belongs to the LysR transcriptional regulatory family.</text>
</comment>
<sequence>MQWSLEQIRLFVSVAECQSFSAAARRLGRVQSAVSSAIALLETDLGVLLFERSSGRQPRLTVAGEALLTEAREVLRQCQRLEGRALGLVHGEEARLRLAQDEAMPYQPVLDSLEALAQRFPRLEVQVASGAQGDVARKLLERRADLGLLFHHEGMPEALERQRLGTIEMVTVCGAGHSLAGQAHADRRELARHRQLLMAPQDSTYPGGEQISPQVWRADSFYAMAELLARNLGWAWLPRHVVQYPTYQGQLVELRSDWTPPPLVVELVCRRDEALGPAARWLGERFAEHLRAIG</sequence>
<dbReference type="InterPro" id="IPR050950">
    <property type="entry name" value="HTH-type_LysR_regulators"/>
</dbReference>
<dbReference type="InterPro" id="IPR036388">
    <property type="entry name" value="WH-like_DNA-bd_sf"/>
</dbReference>
<evidence type="ECO:0000256" key="1">
    <source>
        <dbReference type="ARBA" id="ARBA00009437"/>
    </source>
</evidence>
<dbReference type="Pfam" id="PF00126">
    <property type="entry name" value="HTH_1"/>
    <property type="match status" value="1"/>
</dbReference>
<comment type="caution">
    <text evidence="6">The sequence shown here is derived from an EMBL/GenBank/DDBJ whole genome shotgun (WGS) entry which is preliminary data.</text>
</comment>
<dbReference type="Proteomes" id="UP001196601">
    <property type="component" value="Unassembled WGS sequence"/>
</dbReference>
<name>A0ABS5Q0G6_9PSED</name>
<dbReference type="SUPFAM" id="SSF46785">
    <property type="entry name" value="Winged helix' DNA-binding domain"/>
    <property type="match status" value="1"/>
</dbReference>
<dbReference type="InterPro" id="IPR005119">
    <property type="entry name" value="LysR_subst-bd"/>
</dbReference>
<organism evidence="6 7">
    <name type="scientific">Pseudomonas lalucatii</name>
    <dbReference type="NCBI Taxonomy" id="1424203"/>
    <lineage>
        <taxon>Bacteria</taxon>
        <taxon>Pseudomonadati</taxon>
        <taxon>Pseudomonadota</taxon>
        <taxon>Gammaproteobacteria</taxon>
        <taxon>Pseudomonadales</taxon>
        <taxon>Pseudomonadaceae</taxon>
        <taxon>Pseudomonas</taxon>
    </lineage>
</organism>